<protein>
    <submittedName>
        <fullName evidence="1">Uncharacterized protein</fullName>
    </submittedName>
</protein>
<organism evidence="1">
    <name type="scientific">hydrothermal vent metagenome</name>
    <dbReference type="NCBI Taxonomy" id="652676"/>
    <lineage>
        <taxon>unclassified sequences</taxon>
        <taxon>metagenomes</taxon>
        <taxon>ecological metagenomes</taxon>
    </lineage>
</organism>
<reference evidence="1" key="1">
    <citation type="submission" date="2018-06" db="EMBL/GenBank/DDBJ databases">
        <authorList>
            <person name="Zhirakovskaya E."/>
        </authorList>
    </citation>
    <scope>NUCLEOTIDE SEQUENCE</scope>
</reference>
<evidence type="ECO:0000313" key="1">
    <source>
        <dbReference type="EMBL" id="VAW83479.1"/>
    </source>
</evidence>
<dbReference type="EMBL" id="UOFM01000552">
    <property type="protein sequence ID" value="VAW83479.1"/>
    <property type="molecule type" value="Genomic_DNA"/>
</dbReference>
<sequence length="66" mass="7143">MADLIDNVMQRGVSVANCNLAHETGDGEAAGDHEPQGVTKTFKKLQVEVDGQCSDDAKQQREPQCQ</sequence>
<accession>A0A3B0ZB40</accession>
<gene>
    <name evidence="1" type="ORF">MNBD_GAMMA14-1795</name>
</gene>
<name>A0A3B0ZB40_9ZZZZ</name>
<dbReference type="AlphaFoldDB" id="A0A3B0ZB40"/>
<proteinExistence type="predicted"/>